<gene>
    <name evidence="1" type="ORF">H4W34_006404</name>
</gene>
<dbReference type="InterPro" id="IPR053714">
    <property type="entry name" value="Iso_Racemase_Enz_sf"/>
</dbReference>
<name>A0ABR9K155_9ACTN</name>
<dbReference type="EC" id="5.2.1.1" evidence="1"/>
<protein>
    <submittedName>
        <fullName evidence="1">Maleate isomerase</fullName>
        <ecNumber evidence="1">5.2.1.1</ecNumber>
    </submittedName>
</protein>
<organism evidence="1 2">
    <name type="scientific">Actinomadura algeriensis</name>
    <dbReference type="NCBI Taxonomy" id="1679523"/>
    <lineage>
        <taxon>Bacteria</taxon>
        <taxon>Bacillati</taxon>
        <taxon>Actinomycetota</taxon>
        <taxon>Actinomycetes</taxon>
        <taxon>Streptosporangiales</taxon>
        <taxon>Thermomonosporaceae</taxon>
        <taxon>Actinomadura</taxon>
    </lineage>
</organism>
<keyword evidence="1" id="KW-0413">Isomerase</keyword>
<dbReference type="Pfam" id="PF17645">
    <property type="entry name" value="Amdase"/>
    <property type="match status" value="1"/>
</dbReference>
<dbReference type="PIRSF" id="PIRSF015736">
    <property type="entry name" value="MI"/>
    <property type="match status" value="1"/>
</dbReference>
<dbReference type="Gene3D" id="3.40.50.12500">
    <property type="match status" value="1"/>
</dbReference>
<proteinExistence type="predicted"/>
<dbReference type="RefSeq" id="WP_192762587.1">
    <property type="nucleotide sequence ID" value="NZ_JADBDZ010000001.1"/>
</dbReference>
<evidence type="ECO:0000313" key="1">
    <source>
        <dbReference type="EMBL" id="MBE1536571.1"/>
    </source>
</evidence>
<dbReference type="PANTHER" id="PTHR40267:SF1">
    <property type="entry name" value="BLR3294 PROTEIN"/>
    <property type="match status" value="1"/>
</dbReference>
<dbReference type="Proteomes" id="UP000627838">
    <property type="component" value="Unassembled WGS sequence"/>
</dbReference>
<dbReference type="EMBL" id="JADBDZ010000001">
    <property type="protein sequence ID" value="MBE1536571.1"/>
    <property type="molecule type" value="Genomic_DNA"/>
</dbReference>
<dbReference type="GO" id="GO:0050076">
    <property type="term" value="F:maleate isomerase activity"/>
    <property type="evidence" value="ECO:0007669"/>
    <property type="project" value="UniProtKB-EC"/>
</dbReference>
<sequence length="247" mass="26462">MTTVLADRSVFGVIVPSTNTVVEDEYYRHRARGVSFHSGRILIRNGDLGDDATFEAFLEDLRREIGNAVESVLTCEPDHLVMGMSAETFWGGVEGNAEFERWIREMSGLEVTTGASSCHAALSRLGVSRIGIVTPYQPVADEQVRDFFTELGYDVHAVRGLKCASATSIADVSPAELRAAFAAVDGPGVEALVQAGTNLPVMGVAAELEEELGKPVVAINAATLWHAYRSNGITDRIPGAGRLLATL</sequence>
<dbReference type="InterPro" id="IPR026286">
    <property type="entry name" value="MaiA/AMDase"/>
</dbReference>
<dbReference type="PANTHER" id="PTHR40267">
    <property type="entry name" value="BLR3294 PROTEIN"/>
    <property type="match status" value="1"/>
</dbReference>
<accession>A0ABR9K155</accession>
<evidence type="ECO:0000313" key="2">
    <source>
        <dbReference type="Proteomes" id="UP000627838"/>
    </source>
</evidence>
<comment type="caution">
    <text evidence="1">The sequence shown here is derived from an EMBL/GenBank/DDBJ whole genome shotgun (WGS) entry which is preliminary data.</text>
</comment>
<keyword evidence="2" id="KW-1185">Reference proteome</keyword>
<reference evidence="1 2" key="1">
    <citation type="submission" date="2020-10" db="EMBL/GenBank/DDBJ databases">
        <title>Sequencing the genomes of 1000 actinobacteria strains.</title>
        <authorList>
            <person name="Klenk H.-P."/>
        </authorList>
    </citation>
    <scope>NUCLEOTIDE SEQUENCE [LARGE SCALE GENOMIC DNA]</scope>
    <source>
        <strain evidence="1 2">DSM 46744</strain>
    </source>
</reference>